<feature type="compositionally biased region" description="Polar residues" evidence="2">
    <location>
        <begin position="654"/>
        <end position="663"/>
    </location>
</feature>
<evidence type="ECO:0000256" key="2">
    <source>
        <dbReference type="SAM" id="MobiDB-lite"/>
    </source>
</evidence>
<dbReference type="PANTHER" id="PTHR31495">
    <property type="entry name" value="PEROXYGENASE 3-RELATED"/>
    <property type="match status" value="1"/>
</dbReference>
<evidence type="ECO:0000256" key="3">
    <source>
        <dbReference type="SAM" id="Phobius"/>
    </source>
</evidence>
<evidence type="ECO:0000313" key="4">
    <source>
        <dbReference type="EMBL" id="KAG1548701.1"/>
    </source>
</evidence>
<sequence>MDINCSENKQIPIKENAIQRHLCFWDKTKKGYITPVDTIKGFIALGYGIIPSVFLGIFVSVFLSLLTQVGWTPDPFCRFLVSNLIKTRTLTSYAYDKNGVFMPKNFENLFNKHAKSGEHITIMEFVWMTREQEMLRFNLKAWAISLIELCTLYFFIGHHGCLSKEGVRAAYDGTLFYRLQETNMIQRKSSVISSYPHLTHCSLLPKKHNVWFLKGQIHALLNSTFVKGSYLHNSANYLQEILTTTKDKFLLSSVTKSTCLPKLDVSCSEKTKRPTKSDDSDEGLYALVADTAYHGLAPVDDNKNALNIILKEPPVFYGLTIKEDITVISKDGVKNVLFLTNSTHDWPQESKDDERSKLHSTDNESHYFVEHESPILSLSDDDSSLMSSTFDDSALLSPPDSSSSPIVFPVSDDNSMIALFDADSDSSIGINSSLLISSDPSFTIPSSLGTKSLLSLPDSDSSLLTQHHPSSLATPANIDSSFLSSTKPDSCSLNLTDHSSSLINPLTDTDPSLSHLSTNDSIPVIFPSNHTLDLEIESVDFIELPENDITSEAKPDDVVTEPMNNSIQNIELTALVSKDEIMMDSESSVATPSNSASDATSEFTAPIPSPDSDSITQHEHTAVVPLTENITLLQKESVAIITSLPEEPVVKNDNPPSTRISTSAKHKPLNNKKSKKIKSKKNKNKKKKKSR</sequence>
<feature type="region of interest" description="Disordered" evidence="2">
    <location>
        <begin position="344"/>
        <end position="364"/>
    </location>
</feature>
<evidence type="ECO:0000313" key="5">
    <source>
        <dbReference type="Proteomes" id="UP000717996"/>
    </source>
</evidence>
<evidence type="ECO:0000256" key="1">
    <source>
        <dbReference type="ARBA" id="ARBA00006765"/>
    </source>
</evidence>
<feature type="region of interest" description="Disordered" evidence="2">
    <location>
        <begin position="586"/>
        <end position="615"/>
    </location>
</feature>
<keyword evidence="3" id="KW-1133">Transmembrane helix</keyword>
<dbReference type="InterPro" id="IPR007736">
    <property type="entry name" value="Caleosin-related"/>
</dbReference>
<dbReference type="PANTHER" id="PTHR31495:SF0">
    <property type="entry name" value="BINDING PROTEIN CALEOSIN, PUTATIVE (AFU_ORTHOLOGUE AFUA_5G13750)-RELATED"/>
    <property type="match status" value="1"/>
</dbReference>
<feature type="compositionally biased region" description="Basic and acidic residues" evidence="2">
    <location>
        <begin position="346"/>
        <end position="364"/>
    </location>
</feature>
<dbReference type="GO" id="GO:0005509">
    <property type="term" value="F:calcium ion binding"/>
    <property type="evidence" value="ECO:0007669"/>
    <property type="project" value="TreeGrafter"/>
</dbReference>
<dbReference type="Pfam" id="PF05042">
    <property type="entry name" value="Caleosin"/>
    <property type="match status" value="1"/>
</dbReference>
<protein>
    <recommendedName>
        <fullName evidence="6">EF-hand domain-containing protein</fullName>
    </recommendedName>
</protein>
<proteinExistence type="inferred from homology"/>
<dbReference type="OrthoDB" id="640742at2759"/>
<feature type="transmembrane region" description="Helical" evidence="3">
    <location>
        <begin position="42"/>
        <end position="66"/>
    </location>
</feature>
<dbReference type="AlphaFoldDB" id="A0A9P6YID2"/>
<feature type="region of interest" description="Disordered" evidence="2">
    <location>
        <begin position="643"/>
        <end position="691"/>
    </location>
</feature>
<name>A0A9P6YID2_RHIOR</name>
<dbReference type="GO" id="GO:0004497">
    <property type="term" value="F:monooxygenase activity"/>
    <property type="evidence" value="ECO:0007669"/>
    <property type="project" value="TreeGrafter"/>
</dbReference>
<feature type="compositionally biased region" description="Polar residues" evidence="2">
    <location>
        <begin position="586"/>
        <end position="603"/>
    </location>
</feature>
<organism evidence="4 5">
    <name type="scientific">Rhizopus oryzae</name>
    <name type="common">Mucormycosis agent</name>
    <name type="synonym">Rhizopus arrhizus var. delemar</name>
    <dbReference type="NCBI Taxonomy" id="64495"/>
    <lineage>
        <taxon>Eukaryota</taxon>
        <taxon>Fungi</taxon>
        <taxon>Fungi incertae sedis</taxon>
        <taxon>Mucoromycota</taxon>
        <taxon>Mucoromycotina</taxon>
        <taxon>Mucoromycetes</taxon>
        <taxon>Mucorales</taxon>
        <taxon>Mucorineae</taxon>
        <taxon>Rhizopodaceae</taxon>
        <taxon>Rhizopus</taxon>
    </lineage>
</organism>
<comment type="similarity">
    <text evidence="1">Belongs to the caleosin family.</text>
</comment>
<evidence type="ECO:0008006" key="6">
    <source>
        <dbReference type="Google" id="ProtNLM"/>
    </source>
</evidence>
<accession>A0A9P6YID2</accession>
<feature type="compositionally biased region" description="Basic residues" evidence="2">
    <location>
        <begin position="664"/>
        <end position="691"/>
    </location>
</feature>
<comment type="caution">
    <text evidence="4">The sequence shown here is derived from an EMBL/GenBank/DDBJ whole genome shotgun (WGS) entry which is preliminary data.</text>
</comment>
<dbReference type="Proteomes" id="UP000717996">
    <property type="component" value="Unassembled WGS sequence"/>
</dbReference>
<gene>
    <name evidence="4" type="ORF">G6F51_003511</name>
</gene>
<keyword evidence="3" id="KW-0472">Membrane</keyword>
<reference evidence="4" key="1">
    <citation type="journal article" date="2020" name="Microb. Genom.">
        <title>Genetic diversity of clinical and environmental Mucorales isolates obtained from an investigation of mucormycosis cases among solid organ transplant recipients.</title>
        <authorList>
            <person name="Nguyen M.H."/>
            <person name="Kaul D."/>
            <person name="Muto C."/>
            <person name="Cheng S.J."/>
            <person name="Richter R.A."/>
            <person name="Bruno V.M."/>
            <person name="Liu G."/>
            <person name="Beyhan S."/>
            <person name="Sundermann A.J."/>
            <person name="Mounaud S."/>
            <person name="Pasculle A.W."/>
            <person name="Nierman W.C."/>
            <person name="Driscoll E."/>
            <person name="Cumbie R."/>
            <person name="Clancy C.J."/>
            <person name="Dupont C.L."/>
        </authorList>
    </citation>
    <scope>NUCLEOTIDE SEQUENCE</scope>
    <source>
        <strain evidence="4">GL16</strain>
    </source>
</reference>
<dbReference type="EMBL" id="JAANIT010000348">
    <property type="protein sequence ID" value="KAG1548701.1"/>
    <property type="molecule type" value="Genomic_DNA"/>
</dbReference>
<keyword evidence="3" id="KW-0812">Transmembrane</keyword>